<name>A0ACC0G8X4_9ERIC</name>
<protein>
    <submittedName>
        <fullName evidence="1">Acetyltransferase</fullName>
    </submittedName>
</protein>
<keyword evidence="2" id="KW-1185">Reference proteome</keyword>
<proteinExistence type="predicted"/>
<evidence type="ECO:0000313" key="2">
    <source>
        <dbReference type="Proteomes" id="UP001060215"/>
    </source>
</evidence>
<accession>A0ACC0G8X4</accession>
<gene>
    <name evidence="1" type="ORF">LOK49_LG10G00630</name>
</gene>
<dbReference type="Proteomes" id="UP001060215">
    <property type="component" value="Chromosome 10"/>
</dbReference>
<organism evidence="1 2">
    <name type="scientific">Camellia lanceoleosa</name>
    <dbReference type="NCBI Taxonomy" id="1840588"/>
    <lineage>
        <taxon>Eukaryota</taxon>
        <taxon>Viridiplantae</taxon>
        <taxon>Streptophyta</taxon>
        <taxon>Embryophyta</taxon>
        <taxon>Tracheophyta</taxon>
        <taxon>Spermatophyta</taxon>
        <taxon>Magnoliopsida</taxon>
        <taxon>eudicotyledons</taxon>
        <taxon>Gunneridae</taxon>
        <taxon>Pentapetalae</taxon>
        <taxon>asterids</taxon>
        <taxon>Ericales</taxon>
        <taxon>Theaceae</taxon>
        <taxon>Camellia</taxon>
    </lineage>
</organism>
<reference evidence="1 2" key="1">
    <citation type="journal article" date="2022" name="Plant J.">
        <title>Chromosome-level genome of Camellia lanceoleosa provides a valuable resource for understanding genome evolution and self-incompatibility.</title>
        <authorList>
            <person name="Gong W."/>
            <person name="Xiao S."/>
            <person name="Wang L."/>
            <person name="Liao Z."/>
            <person name="Chang Y."/>
            <person name="Mo W."/>
            <person name="Hu G."/>
            <person name="Li W."/>
            <person name="Zhao G."/>
            <person name="Zhu H."/>
            <person name="Hu X."/>
            <person name="Ji K."/>
            <person name="Xiang X."/>
            <person name="Song Q."/>
            <person name="Yuan D."/>
            <person name="Jin S."/>
            <person name="Zhang L."/>
        </authorList>
    </citation>
    <scope>NUCLEOTIDE SEQUENCE [LARGE SCALE GENOMIC DNA]</scope>
    <source>
        <strain evidence="1">SQ_2022a</strain>
    </source>
</reference>
<dbReference type="EMBL" id="CM045767">
    <property type="protein sequence ID" value="KAI7997587.1"/>
    <property type="molecule type" value="Genomic_DNA"/>
</dbReference>
<sequence>MAEIRFISIHLVQATSHHHGESTHHRIELTPWDLQLLLVGPIQKGLLFLKPTPTQTRTPTQSQSQQQLPLLANTIVDHLKISFSRTLDFFPLLAGRLGSIKNDDDTSSFFIDCNNAGAHFVHAIADNVTVSDILGPVHVPRLVHSFFPLNGYLNHEGTFKPLLAVQVTELADGFFVGCTMNHAAVDGSCFWQFFNSWSEIARGSDKISRPPVLNRWFPSDVDCPIRFPFSSEQISDTFVLPKVEEMVFHFTKDKIAKLKAKANAEMNTTTISSLQALLAHLWRSVVRCQNINDTNQEVNYVLLVSARPRLRPPLPEGYFGNTINGEILRAAAEEVVGKGLGWVAWQMNKTIALQTNDGIRKLYEDWVKNPKLLKMSVLTNNALTTSSSPRFNVYGNDFGWGKPVAVRSGSANKSDGKITVFPGVEEGSIDIEVCLLPQKLVAMRDDEEFMEAVTV</sequence>
<comment type="caution">
    <text evidence="1">The sequence shown here is derived from an EMBL/GenBank/DDBJ whole genome shotgun (WGS) entry which is preliminary data.</text>
</comment>
<evidence type="ECO:0000313" key="1">
    <source>
        <dbReference type="EMBL" id="KAI7997587.1"/>
    </source>
</evidence>